<keyword evidence="1" id="KW-1185">Reference proteome</keyword>
<reference evidence="2" key="1">
    <citation type="submission" date="2022-11" db="UniProtKB">
        <authorList>
            <consortium name="WormBaseParasite"/>
        </authorList>
    </citation>
    <scope>IDENTIFICATION</scope>
</reference>
<name>A0A915JFK4_ROMCU</name>
<sequence>MPINAKNWNTMHNQLFAGTKHCRHAQLFMLLYPYMSGLVYGPTYPQRLHNTPIPKALGNTANSIGCLPDILYASQVEMERATSCQLADAVANAGKLSKKKLEYEIT</sequence>
<proteinExistence type="predicted"/>
<accession>A0A915JFK4</accession>
<organism evidence="1 2">
    <name type="scientific">Romanomermis culicivorax</name>
    <name type="common">Nematode worm</name>
    <dbReference type="NCBI Taxonomy" id="13658"/>
    <lineage>
        <taxon>Eukaryota</taxon>
        <taxon>Metazoa</taxon>
        <taxon>Ecdysozoa</taxon>
        <taxon>Nematoda</taxon>
        <taxon>Enoplea</taxon>
        <taxon>Dorylaimia</taxon>
        <taxon>Mermithida</taxon>
        <taxon>Mermithoidea</taxon>
        <taxon>Mermithidae</taxon>
        <taxon>Romanomermis</taxon>
    </lineage>
</organism>
<dbReference type="WBParaSite" id="nRc.2.0.1.t24964-RA">
    <property type="protein sequence ID" value="nRc.2.0.1.t24964-RA"/>
    <property type="gene ID" value="nRc.2.0.1.g24964"/>
</dbReference>
<protein>
    <submittedName>
        <fullName evidence="2">Uncharacterized protein</fullName>
    </submittedName>
</protein>
<dbReference type="Proteomes" id="UP000887565">
    <property type="component" value="Unplaced"/>
</dbReference>
<evidence type="ECO:0000313" key="1">
    <source>
        <dbReference type="Proteomes" id="UP000887565"/>
    </source>
</evidence>
<evidence type="ECO:0000313" key="2">
    <source>
        <dbReference type="WBParaSite" id="nRc.2.0.1.t24964-RA"/>
    </source>
</evidence>
<dbReference type="AlphaFoldDB" id="A0A915JFK4"/>